<protein>
    <submittedName>
        <fullName evidence="6">ABC transporter substrate-binding protein</fullName>
    </submittedName>
</protein>
<dbReference type="PANTHER" id="PTHR30222">
    <property type="entry name" value="SPERMIDINE/PUTRESCINE-BINDING PERIPLASMIC PROTEIN"/>
    <property type="match status" value="1"/>
</dbReference>
<comment type="subcellular location">
    <subcellularLocation>
        <location evidence="1">Periplasm</location>
    </subcellularLocation>
</comment>
<feature type="compositionally biased region" description="Basic and acidic residues" evidence="5">
    <location>
        <begin position="28"/>
        <end position="37"/>
    </location>
</feature>
<keyword evidence="2" id="KW-0813">Transport</keyword>
<keyword evidence="7" id="KW-1185">Reference proteome</keyword>
<accession>A0ABX8QSD4</accession>
<dbReference type="SUPFAM" id="SSF53850">
    <property type="entry name" value="Periplasmic binding protein-like II"/>
    <property type="match status" value="1"/>
</dbReference>
<evidence type="ECO:0000256" key="1">
    <source>
        <dbReference type="ARBA" id="ARBA00004418"/>
    </source>
</evidence>
<dbReference type="Gene3D" id="3.40.190.10">
    <property type="entry name" value="Periplasmic binding protein-like II"/>
    <property type="match status" value="2"/>
</dbReference>
<dbReference type="CDD" id="cd13588">
    <property type="entry name" value="PBP2_polyamine_1"/>
    <property type="match status" value="1"/>
</dbReference>
<evidence type="ECO:0000313" key="7">
    <source>
        <dbReference type="Proteomes" id="UP001049518"/>
    </source>
</evidence>
<keyword evidence="4" id="KW-0574">Periplasm</keyword>
<evidence type="ECO:0000256" key="5">
    <source>
        <dbReference type="SAM" id="MobiDB-lite"/>
    </source>
</evidence>
<dbReference type="PANTHER" id="PTHR30222:SF18">
    <property type="entry name" value="BIFUNCTIONAL POLYHYDROXYBUTYRATE SYNTHASE _ ABC TRANSPORTER PERIPLASMIC BINDING PROTEIN-RELATED"/>
    <property type="match status" value="1"/>
</dbReference>
<evidence type="ECO:0000256" key="3">
    <source>
        <dbReference type="ARBA" id="ARBA00022729"/>
    </source>
</evidence>
<dbReference type="Pfam" id="PF13416">
    <property type="entry name" value="SBP_bac_8"/>
    <property type="match status" value="1"/>
</dbReference>
<dbReference type="PRINTS" id="PR00909">
    <property type="entry name" value="SPERMDNBNDNG"/>
</dbReference>
<organism evidence="6 7">
    <name type="scientific">Actinomadura graeca</name>
    <dbReference type="NCBI Taxonomy" id="2750812"/>
    <lineage>
        <taxon>Bacteria</taxon>
        <taxon>Bacillati</taxon>
        <taxon>Actinomycetota</taxon>
        <taxon>Actinomycetes</taxon>
        <taxon>Streptosporangiales</taxon>
        <taxon>Thermomonosporaceae</taxon>
        <taxon>Actinomadura</taxon>
    </lineage>
</organism>
<gene>
    <name evidence="6" type="ORF">AGRA3207_002487</name>
</gene>
<evidence type="ECO:0000256" key="2">
    <source>
        <dbReference type="ARBA" id="ARBA00022448"/>
    </source>
</evidence>
<dbReference type="EMBL" id="CP059572">
    <property type="protein sequence ID" value="QXJ21616.1"/>
    <property type="molecule type" value="Genomic_DNA"/>
</dbReference>
<sequence length="433" mass="47629">MPEIPLPSPYVIIRTRKQSRSSVSENAENFKPRRDPRVTWTGPRSRPALALAASALVAAAVAGCNDKTDKAVVVPDVPMQQDVGAGEGRLDLVVWAGYAENGSTDEQVDWVTPFTRATGCRVQAKVADTSDSMVELMKTGRYDGVSASGDASLRLIYGGTVAPVNTGLISGYGDIAPYLKNQPYNSVDGRMYGVPHGYGANMLMYRTDKLQQRPTSWDVVWEKDSPAAGHVVAYDSPIYIADAALYLKAHRPDLKIRDVYALDDEQFDAAVDLLKRQRPNVNQYWANYLDELQSFKSADNYAGTAWQVTANMALAEKAPVATTLPSEGATGWSDTWMIASRAKHPHCMYKWMGWITTPRVQAQVAQWFGEAPANPKACAHTPKGFCSTYHVGDPAFYGRLAFWRTPVKDCGDDRGGACVEYARWARAWTEIKG</sequence>
<dbReference type="InterPro" id="IPR001188">
    <property type="entry name" value="Sperm_putr-bd"/>
</dbReference>
<feature type="region of interest" description="Disordered" evidence="5">
    <location>
        <begin position="15"/>
        <end position="42"/>
    </location>
</feature>
<dbReference type="Proteomes" id="UP001049518">
    <property type="component" value="Chromosome"/>
</dbReference>
<dbReference type="InterPro" id="IPR006059">
    <property type="entry name" value="SBP"/>
</dbReference>
<reference evidence="6" key="1">
    <citation type="submission" date="2020-07" db="EMBL/GenBank/DDBJ databases">
        <authorList>
            <person name="Tarantini F.S."/>
            <person name="Hong K.W."/>
            <person name="Chan K.G."/>
        </authorList>
    </citation>
    <scope>NUCLEOTIDE SEQUENCE</scope>
    <source>
        <strain evidence="6">32-07</strain>
    </source>
</reference>
<name>A0ABX8QSD4_9ACTN</name>
<proteinExistence type="predicted"/>
<evidence type="ECO:0000256" key="4">
    <source>
        <dbReference type="ARBA" id="ARBA00022764"/>
    </source>
</evidence>
<keyword evidence="3" id="KW-0732">Signal</keyword>
<evidence type="ECO:0000313" key="6">
    <source>
        <dbReference type="EMBL" id="QXJ21616.1"/>
    </source>
</evidence>